<protein>
    <submittedName>
        <fullName evidence="2">Uncharacterized protein</fullName>
    </submittedName>
</protein>
<feature type="transmembrane region" description="Helical" evidence="1">
    <location>
        <begin position="49"/>
        <end position="78"/>
    </location>
</feature>
<accession>A0A2T5GP48</accession>
<keyword evidence="3" id="KW-1185">Reference proteome</keyword>
<reference evidence="2 3" key="1">
    <citation type="submission" date="2018-04" db="EMBL/GenBank/DDBJ databases">
        <title>Genomic Encyclopedia of Type Strains, Phase III (KMG-III): the genomes of soil and plant-associated and newly described type strains.</title>
        <authorList>
            <person name="Whitman W."/>
        </authorList>
    </citation>
    <scope>NUCLEOTIDE SEQUENCE [LARGE SCALE GENOMIC DNA]</scope>
    <source>
        <strain evidence="2 3">MA101b</strain>
    </source>
</reference>
<proteinExistence type="predicted"/>
<keyword evidence="1" id="KW-0472">Membrane</keyword>
<keyword evidence="1" id="KW-1133">Transmembrane helix</keyword>
<gene>
    <name evidence="2" type="ORF">C8J26_1428</name>
</gene>
<name>A0A2T5GP48_9SPHN</name>
<sequence length="92" mass="10385">MKMMEAARLKRARRRLRGYFFGSGIILAFLYILVAAFIVRLVGVELTRFWSTALIVAAVLLGGSYGIVLFSSIGIHIVRRLLKRQPIMDAED</sequence>
<comment type="caution">
    <text evidence="2">The sequence shown here is derived from an EMBL/GenBank/DDBJ whole genome shotgun (WGS) entry which is preliminary data.</text>
</comment>
<dbReference type="EMBL" id="QAOG01000002">
    <property type="protein sequence ID" value="PTQ61105.1"/>
    <property type="molecule type" value="Genomic_DNA"/>
</dbReference>
<organism evidence="2 3">
    <name type="scientific">Sphingomonas aurantiaca</name>
    <dbReference type="NCBI Taxonomy" id="185949"/>
    <lineage>
        <taxon>Bacteria</taxon>
        <taxon>Pseudomonadati</taxon>
        <taxon>Pseudomonadota</taxon>
        <taxon>Alphaproteobacteria</taxon>
        <taxon>Sphingomonadales</taxon>
        <taxon>Sphingomonadaceae</taxon>
        <taxon>Sphingomonas</taxon>
    </lineage>
</organism>
<keyword evidence="1" id="KW-0812">Transmembrane</keyword>
<dbReference type="Proteomes" id="UP000244189">
    <property type="component" value="Unassembled WGS sequence"/>
</dbReference>
<dbReference type="AlphaFoldDB" id="A0A2T5GP48"/>
<feature type="transmembrane region" description="Helical" evidence="1">
    <location>
        <begin position="20"/>
        <end position="43"/>
    </location>
</feature>
<evidence type="ECO:0000313" key="2">
    <source>
        <dbReference type="EMBL" id="PTQ61105.1"/>
    </source>
</evidence>
<dbReference type="RefSeq" id="WP_107957291.1">
    <property type="nucleotide sequence ID" value="NZ_QAOG01000002.1"/>
</dbReference>
<evidence type="ECO:0000313" key="3">
    <source>
        <dbReference type="Proteomes" id="UP000244189"/>
    </source>
</evidence>
<evidence type="ECO:0000256" key="1">
    <source>
        <dbReference type="SAM" id="Phobius"/>
    </source>
</evidence>